<dbReference type="InterPro" id="IPR036397">
    <property type="entry name" value="RNaseH_sf"/>
</dbReference>
<dbReference type="EMBL" id="KQ090219">
    <property type="protein sequence ID" value="KMS99360.1"/>
    <property type="molecule type" value="Genomic_DNA"/>
</dbReference>
<sequence length="240" mass="27341">MGWLEFNLNQNDCWVSKFTTAFWHIWCSRNKAVFEKAVNHPRFLYNRVMADFFTNIKSFQVTSLKEGGATPVLRWKPPQRGFLKLNTDGAWKKEWPNAGIGGVIRDAAGNWEFGFAKKVDAGSPEAAEMMAIREGLQIAWDCNYRNLEVECDARGVVQLLSKPLEAENHPLGVIIMDICIILTRNWSVEFRHTKREGNKVAHLLAAEATHQKDERVVFISVPEHAKAVFFQDKEFVASSS</sequence>
<dbReference type="Proteomes" id="UP000035740">
    <property type="component" value="Unassembled WGS sequence"/>
</dbReference>
<organism evidence="2 3">
    <name type="scientific">Beta vulgaris subsp. vulgaris</name>
    <name type="common">Beet</name>
    <dbReference type="NCBI Taxonomy" id="3555"/>
    <lineage>
        <taxon>Eukaryota</taxon>
        <taxon>Viridiplantae</taxon>
        <taxon>Streptophyta</taxon>
        <taxon>Embryophyta</taxon>
        <taxon>Tracheophyta</taxon>
        <taxon>Spermatophyta</taxon>
        <taxon>Magnoliopsida</taxon>
        <taxon>eudicotyledons</taxon>
        <taxon>Gunneridae</taxon>
        <taxon>Pentapetalae</taxon>
        <taxon>Caryophyllales</taxon>
        <taxon>Chenopodiaceae</taxon>
        <taxon>Betoideae</taxon>
        <taxon>Beta</taxon>
    </lineage>
</organism>
<dbReference type="PANTHER" id="PTHR47723">
    <property type="entry name" value="OS05G0353850 PROTEIN"/>
    <property type="match status" value="1"/>
</dbReference>
<dbReference type="GO" id="GO:0003676">
    <property type="term" value="F:nucleic acid binding"/>
    <property type="evidence" value="ECO:0007669"/>
    <property type="project" value="InterPro"/>
</dbReference>
<name>A0A0J8E8A0_BETVV</name>
<gene>
    <name evidence="2" type="ORF">BVRB_2g044850</name>
</gene>
<dbReference type="SUPFAM" id="SSF53098">
    <property type="entry name" value="Ribonuclease H-like"/>
    <property type="match status" value="1"/>
</dbReference>
<dbReference type="InterPro" id="IPR002156">
    <property type="entry name" value="RNaseH_domain"/>
</dbReference>
<evidence type="ECO:0000313" key="3">
    <source>
        <dbReference type="Proteomes" id="UP000035740"/>
    </source>
</evidence>
<proteinExistence type="predicted"/>
<dbReference type="OrthoDB" id="1751886at2759"/>
<dbReference type="AlphaFoldDB" id="A0A0J8E8A0"/>
<dbReference type="GO" id="GO:0004523">
    <property type="term" value="F:RNA-DNA hybrid ribonuclease activity"/>
    <property type="evidence" value="ECO:0007669"/>
    <property type="project" value="InterPro"/>
</dbReference>
<dbReference type="Gramene" id="KMS99360">
    <property type="protein sequence ID" value="KMS99360"/>
    <property type="gene ID" value="BVRB_2g044850"/>
</dbReference>
<keyword evidence="3" id="KW-1185">Reference proteome</keyword>
<protein>
    <recommendedName>
        <fullName evidence="1">RNase H type-1 domain-containing protein</fullName>
    </recommendedName>
</protein>
<dbReference type="OMA" id="EVECDAR"/>
<dbReference type="CDD" id="cd06222">
    <property type="entry name" value="RNase_H_like"/>
    <property type="match status" value="1"/>
</dbReference>
<evidence type="ECO:0000313" key="2">
    <source>
        <dbReference type="EMBL" id="KMS99360.1"/>
    </source>
</evidence>
<reference evidence="2 3" key="1">
    <citation type="journal article" date="2014" name="Nature">
        <title>The genome of the recently domesticated crop plant sugar beet (Beta vulgaris).</title>
        <authorList>
            <person name="Dohm J.C."/>
            <person name="Minoche A.E."/>
            <person name="Holtgrawe D."/>
            <person name="Capella-Gutierrez S."/>
            <person name="Zakrzewski F."/>
            <person name="Tafer H."/>
            <person name="Rupp O."/>
            <person name="Sorensen T.R."/>
            <person name="Stracke R."/>
            <person name="Reinhardt R."/>
            <person name="Goesmann A."/>
            <person name="Kraft T."/>
            <person name="Schulz B."/>
            <person name="Stadler P.F."/>
            <person name="Schmidt T."/>
            <person name="Gabaldon T."/>
            <person name="Lehrach H."/>
            <person name="Weisshaar B."/>
            <person name="Himmelbauer H."/>
        </authorList>
    </citation>
    <scope>NUCLEOTIDE SEQUENCE [LARGE SCALE GENOMIC DNA]</scope>
    <source>
        <tissue evidence="2">Taproot</tissue>
    </source>
</reference>
<feature type="domain" description="RNase H type-1" evidence="1">
    <location>
        <begin position="86"/>
        <end position="208"/>
    </location>
</feature>
<evidence type="ECO:0000259" key="1">
    <source>
        <dbReference type="Pfam" id="PF13456"/>
    </source>
</evidence>
<dbReference type="PANTHER" id="PTHR47723:SF20">
    <property type="entry name" value="RNASE H TYPE-1 DOMAIN-CONTAINING PROTEIN"/>
    <property type="match status" value="1"/>
</dbReference>
<dbReference type="Pfam" id="PF13456">
    <property type="entry name" value="RVT_3"/>
    <property type="match status" value="1"/>
</dbReference>
<dbReference type="InterPro" id="IPR044730">
    <property type="entry name" value="RNase_H-like_dom_plant"/>
</dbReference>
<accession>A0A0J8E8A0</accession>
<dbReference type="Gene3D" id="3.30.420.10">
    <property type="entry name" value="Ribonuclease H-like superfamily/Ribonuclease H"/>
    <property type="match status" value="1"/>
</dbReference>
<dbReference type="InterPro" id="IPR053151">
    <property type="entry name" value="RNase_H-like"/>
</dbReference>
<dbReference type="InterPro" id="IPR012337">
    <property type="entry name" value="RNaseH-like_sf"/>
</dbReference>